<dbReference type="RefSeq" id="WP_172832288.1">
    <property type="nucleotide sequence ID" value="NZ_LT629710.1"/>
</dbReference>
<evidence type="ECO:0000256" key="2">
    <source>
        <dbReference type="ARBA" id="ARBA00022475"/>
    </source>
</evidence>
<name>A0A1H0QUA6_9ACTN</name>
<keyword evidence="5" id="KW-0472">Membrane</keyword>
<dbReference type="PANTHER" id="PTHR30606">
    <property type="entry name" value="LIPID A BIOSYNTHESIS LAUROYL ACYLTRANSFERASE"/>
    <property type="match status" value="1"/>
</dbReference>
<keyword evidence="8" id="KW-1185">Reference proteome</keyword>
<dbReference type="Proteomes" id="UP000198741">
    <property type="component" value="Chromosome I"/>
</dbReference>
<comment type="subcellular location">
    <subcellularLocation>
        <location evidence="1">Cell inner membrane</location>
    </subcellularLocation>
</comment>
<organism evidence="7 8">
    <name type="scientific">Nakamurella panacisegetis</name>
    <dbReference type="NCBI Taxonomy" id="1090615"/>
    <lineage>
        <taxon>Bacteria</taxon>
        <taxon>Bacillati</taxon>
        <taxon>Actinomycetota</taxon>
        <taxon>Actinomycetes</taxon>
        <taxon>Nakamurellales</taxon>
        <taxon>Nakamurellaceae</taxon>
        <taxon>Nakamurella</taxon>
    </lineage>
</organism>
<dbReference type="InterPro" id="IPR004960">
    <property type="entry name" value="LipA_acyltrans"/>
</dbReference>
<dbReference type="GO" id="GO:0005886">
    <property type="term" value="C:plasma membrane"/>
    <property type="evidence" value="ECO:0007669"/>
    <property type="project" value="UniProtKB-SubCell"/>
</dbReference>
<keyword evidence="4 7" id="KW-0808">Transferase</keyword>
<keyword evidence="3" id="KW-0997">Cell inner membrane</keyword>
<proteinExistence type="predicted"/>
<dbReference type="Pfam" id="PF03279">
    <property type="entry name" value="Lip_A_acyltrans"/>
    <property type="match status" value="1"/>
</dbReference>
<keyword evidence="2" id="KW-1003">Cell membrane</keyword>
<evidence type="ECO:0000313" key="7">
    <source>
        <dbReference type="EMBL" id="SDP20907.1"/>
    </source>
</evidence>
<dbReference type="STRING" id="1090615.SAMN04515671_3260"/>
<evidence type="ECO:0000256" key="3">
    <source>
        <dbReference type="ARBA" id="ARBA00022519"/>
    </source>
</evidence>
<keyword evidence="6" id="KW-0012">Acyltransferase</keyword>
<dbReference type="EMBL" id="LT629710">
    <property type="protein sequence ID" value="SDP20907.1"/>
    <property type="molecule type" value="Genomic_DNA"/>
</dbReference>
<dbReference type="CDD" id="cd07984">
    <property type="entry name" value="LPLAT_LABLAT-like"/>
    <property type="match status" value="1"/>
</dbReference>
<reference evidence="7 8" key="1">
    <citation type="submission" date="2016-10" db="EMBL/GenBank/DDBJ databases">
        <authorList>
            <person name="de Groot N.N."/>
        </authorList>
    </citation>
    <scope>NUCLEOTIDE SEQUENCE [LARGE SCALE GENOMIC DNA]</scope>
    <source>
        <strain evidence="8">P4-7,KCTC 19426,CECT 7604</strain>
    </source>
</reference>
<evidence type="ECO:0000256" key="6">
    <source>
        <dbReference type="ARBA" id="ARBA00023315"/>
    </source>
</evidence>
<evidence type="ECO:0000256" key="4">
    <source>
        <dbReference type="ARBA" id="ARBA00022679"/>
    </source>
</evidence>
<evidence type="ECO:0000256" key="1">
    <source>
        <dbReference type="ARBA" id="ARBA00004533"/>
    </source>
</evidence>
<dbReference type="AlphaFoldDB" id="A0A1H0QUA6"/>
<gene>
    <name evidence="7" type="ORF">SAMN04515671_3260</name>
</gene>
<protein>
    <submittedName>
        <fullName evidence="7">KDO2-lipid IV(A) lauroyltransferase</fullName>
    </submittedName>
</protein>
<accession>A0A1H0QUA6</accession>
<dbReference type="NCBIfam" id="NF005919">
    <property type="entry name" value="PRK07920.1"/>
    <property type="match status" value="1"/>
</dbReference>
<evidence type="ECO:0000313" key="8">
    <source>
        <dbReference type="Proteomes" id="UP000198741"/>
    </source>
</evidence>
<evidence type="ECO:0000256" key="5">
    <source>
        <dbReference type="ARBA" id="ARBA00023136"/>
    </source>
</evidence>
<sequence length="324" mass="34355">MSETSDALIGLGYTAAWAAAKRLPAGAAYALADRAADLAMTRRGPAVVQYARNLRRVLGPGATPETLYATTGKGLRSYARYWLETFRLPVMDKDEVAVRALAASTGMHHIAEAVDAGRGVVVALPHSGNWDVAGLMLVHQQGSLVSVAERLRPESLYRKFVAYRESLGMEILPLTGGSAPASSVLKDRLRAGKVVCLLGDRDLTASGVPVTFFGQQTRMPAGPAMLAALTDSVLVTARLTFLQDGSGRGWGATVSAPIELPGTRLAERVRNGTQIIASAFEAGIAEVPHDWHMLQRLWLEDLPEGHEAAEPAANRPAGGTRAGA</sequence>
<dbReference type="PANTHER" id="PTHR30606:SF10">
    <property type="entry name" value="PHOSPHATIDYLINOSITOL MANNOSIDE ACYLTRANSFERASE"/>
    <property type="match status" value="1"/>
</dbReference>
<dbReference type="GO" id="GO:0009247">
    <property type="term" value="P:glycolipid biosynthetic process"/>
    <property type="evidence" value="ECO:0007669"/>
    <property type="project" value="UniProtKB-ARBA"/>
</dbReference>
<dbReference type="GO" id="GO:0016746">
    <property type="term" value="F:acyltransferase activity"/>
    <property type="evidence" value="ECO:0007669"/>
    <property type="project" value="UniProtKB-KW"/>
</dbReference>